<evidence type="ECO:0000313" key="3">
    <source>
        <dbReference type="Proteomes" id="UP000224877"/>
    </source>
</evidence>
<evidence type="ECO:0000313" key="2">
    <source>
        <dbReference type="EMBL" id="BAV39149.1"/>
    </source>
</evidence>
<evidence type="ECO:0000256" key="1">
    <source>
        <dbReference type="SAM" id="MobiDB-lite"/>
    </source>
</evidence>
<organism evidence="2 3">
    <name type="scientific">Tenacibaculum phage pT24</name>
    <dbReference type="NCBI Taxonomy" id="1880590"/>
    <lineage>
        <taxon>Viruses</taxon>
        <taxon>Duplodnaviria</taxon>
        <taxon>Heunggongvirae</taxon>
        <taxon>Uroviricota</taxon>
        <taxon>Caudoviricetes</taxon>
        <taxon>Kungbxnavirus</taxon>
        <taxon>Kungbxnavirus pT24</taxon>
    </lineage>
</organism>
<dbReference type="EMBL" id="LC168164">
    <property type="protein sequence ID" value="BAV39149.1"/>
    <property type="molecule type" value="Genomic_DNA"/>
</dbReference>
<sequence length="38" mass="4425">MIKDENKMITDSQDVEQTKQVEDGIVNEEQTITEDIKE</sequence>
<feature type="region of interest" description="Disordered" evidence="1">
    <location>
        <begin position="1"/>
        <end position="38"/>
    </location>
</feature>
<keyword evidence="3" id="KW-1185">Reference proteome</keyword>
<proteinExistence type="predicted"/>
<reference evidence="2 3" key="1">
    <citation type="submission" date="2016-07" db="EMBL/GenBank/DDBJ databases">
        <title>Characterization of three bacteriophages infecting bacteria isolated from shrimp culture pond water.</title>
        <authorList>
            <person name="Khoa H.V."/>
        </authorList>
    </citation>
    <scope>NUCLEOTIDE SEQUENCE [LARGE SCALE GENOMIC DNA]</scope>
</reference>
<gene>
    <name evidence="2" type="ORF">BPT24_027</name>
</gene>
<name>A0A1B4XWG6_9CAUD</name>
<accession>A0A1B4XWG6</accession>
<protein>
    <submittedName>
        <fullName evidence="2">Uncharacterized protein</fullName>
    </submittedName>
</protein>
<dbReference type="Proteomes" id="UP000224877">
    <property type="component" value="Segment"/>
</dbReference>